<accession>A0A1H0RDB2</accession>
<keyword evidence="6" id="KW-0378">Hydrolase</keyword>
<dbReference type="InterPro" id="IPR038371">
    <property type="entry name" value="Cu_polyphenol_OxRdtase_sf"/>
</dbReference>
<dbReference type="SUPFAM" id="SSF64438">
    <property type="entry name" value="CNF1/YfiH-like putative cysteine hydrolases"/>
    <property type="match status" value="1"/>
</dbReference>
<proteinExistence type="inferred from homology"/>
<dbReference type="CDD" id="cd16833">
    <property type="entry name" value="YfiH"/>
    <property type="match status" value="1"/>
</dbReference>
<evidence type="ECO:0000256" key="5">
    <source>
        <dbReference type="ARBA" id="ARBA00022723"/>
    </source>
</evidence>
<comment type="catalytic activity">
    <reaction evidence="8">
        <text>adenosine + H2O + H(+) = inosine + NH4(+)</text>
        <dbReference type="Rhea" id="RHEA:24408"/>
        <dbReference type="ChEBI" id="CHEBI:15377"/>
        <dbReference type="ChEBI" id="CHEBI:15378"/>
        <dbReference type="ChEBI" id="CHEBI:16335"/>
        <dbReference type="ChEBI" id="CHEBI:17596"/>
        <dbReference type="ChEBI" id="CHEBI:28938"/>
        <dbReference type="EC" id="3.5.4.4"/>
    </reaction>
    <physiologicalReaction direction="left-to-right" evidence="8">
        <dbReference type="Rhea" id="RHEA:24409"/>
    </physiologicalReaction>
</comment>
<evidence type="ECO:0000256" key="6">
    <source>
        <dbReference type="ARBA" id="ARBA00022801"/>
    </source>
</evidence>
<dbReference type="STRING" id="94869.SAMN04488529_103140"/>
<dbReference type="EMBL" id="FNJM01000003">
    <property type="protein sequence ID" value="SDP27527.1"/>
    <property type="molecule type" value="Genomic_DNA"/>
</dbReference>
<gene>
    <name evidence="12" type="ORF">SAMN04488529_103140</name>
</gene>
<evidence type="ECO:0000256" key="11">
    <source>
        <dbReference type="RuleBase" id="RU361274"/>
    </source>
</evidence>
<reference evidence="12 13" key="1">
    <citation type="submission" date="2016-10" db="EMBL/GenBank/DDBJ databases">
        <authorList>
            <person name="de Groot N.N."/>
        </authorList>
    </citation>
    <scope>NUCLEOTIDE SEQUENCE [LARGE SCALE GENOMIC DNA]</scope>
    <source>
        <strain evidence="12 13">DSM 12272</strain>
    </source>
</reference>
<dbReference type="AlphaFoldDB" id="A0A1H0RDB2"/>
<keyword evidence="7" id="KW-0862">Zinc</keyword>
<dbReference type="OrthoDB" id="4279at2"/>
<organism evidence="12 13">
    <name type="scientific">Clostridium gasigenes</name>
    <dbReference type="NCBI Taxonomy" id="94869"/>
    <lineage>
        <taxon>Bacteria</taxon>
        <taxon>Bacillati</taxon>
        <taxon>Bacillota</taxon>
        <taxon>Clostridia</taxon>
        <taxon>Eubacteriales</taxon>
        <taxon>Clostridiaceae</taxon>
        <taxon>Clostridium</taxon>
    </lineage>
</organism>
<evidence type="ECO:0000313" key="13">
    <source>
        <dbReference type="Proteomes" id="UP000198597"/>
    </source>
</evidence>
<comment type="similarity">
    <text evidence="3 11">Belongs to the purine nucleoside phosphorylase YfiH/LACC1 family.</text>
</comment>
<comment type="catalytic activity">
    <reaction evidence="9">
        <text>adenosine + phosphate = alpha-D-ribose 1-phosphate + adenine</text>
        <dbReference type="Rhea" id="RHEA:27642"/>
        <dbReference type="ChEBI" id="CHEBI:16335"/>
        <dbReference type="ChEBI" id="CHEBI:16708"/>
        <dbReference type="ChEBI" id="CHEBI:43474"/>
        <dbReference type="ChEBI" id="CHEBI:57720"/>
        <dbReference type="EC" id="2.4.2.1"/>
    </reaction>
    <physiologicalReaction direction="left-to-right" evidence="9">
        <dbReference type="Rhea" id="RHEA:27643"/>
    </physiologicalReaction>
</comment>
<comment type="catalytic activity">
    <reaction evidence="10">
        <text>S-methyl-5'-thioadenosine + phosphate = 5-(methylsulfanyl)-alpha-D-ribose 1-phosphate + adenine</text>
        <dbReference type="Rhea" id="RHEA:11852"/>
        <dbReference type="ChEBI" id="CHEBI:16708"/>
        <dbReference type="ChEBI" id="CHEBI:17509"/>
        <dbReference type="ChEBI" id="CHEBI:43474"/>
        <dbReference type="ChEBI" id="CHEBI:58533"/>
        <dbReference type="EC" id="2.4.2.28"/>
    </reaction>
    <physiologicalReaction direction="left-to-right" evidence="10">
        <dbReference type="Rhea" id="RHEA:11853"/>
    </physiologicalReaction>
</comment>
<dbReference type="Proteomes" id="UP000198597">
    <property type="component" value="Unassembled WGS sequence"/>
</dbReference>
<evidence type="ECO:0000256" key="1">
    <source>
        <dbReference type="ARBA" id="ARBA00000553"/>
    </source>
</evidence>
<dbReference type="InterPro" id="IPR003730">
    <property type="entry name" value="Cu_polyphenol_OxRdtase"/>
</dbReference>
<evidence type="ECO:0000256" key="7">
    <source>
        <dbReference type="ARBA" id="ARBA00022833"/>
    </source>
</evidence>
<dbReference type="GO" id="GO:0017061">
    <property type="term" value="F:S-methyl-5-thioadenosine phosphorylase activity"/>
    <property type="evidence" value="ECO:0007669"/>
    <property type="project" value="UniProtKB-EC"/>
</dbReference>
<evidence type="ECO:0000256" key="8">
    <source>
        <dbReference type="ARBA" id="ARBA00047989"/>
    </source>
</evidence>
<keyword evidence="13" id="KW-1185">Reference proteome</keyword>
<keyword evidence="4" id="KW-0808">Transferase</keyword>
<dbReference type="RefSeq" id="WP_089967995.1">
    <property type="nucleotide sequence ID" value="NZ_FNJM01000003.1"/>
</dbReference>
<evidence type="ECO:0000256" key="3">
    <source>
        <dbReference type="ARBA" id="ARBA00007353"/>
    </source>
</evidence>
<dbReference type="PANTHER" id="PTHR30616:SF2">
    <property type="entry name" value="PURINE NUCLEOSIDE PHOSPHORYLASE LACC1"/>
    <property type="match status" value="1"/>
</dbReference>
<comment type="function">
    <text evidence="2">Purine nucleoside enzyme that catalyzes the phosphorolysis of adenosine and inosine nucleosides, yielding D-ribose 1-phosphate and the respective free bases, adenine and hypoxanthine. Also catalyzes the phosphorolysis of S-methyl-5'-thioadenosine into adenine and S-methyl-5-thio-alpha-D-ribose 1-phosphate. Also has adenosine deaminase activity.</text>
</comment>
<dbReference type="InterPro" id="IPR011324">
    <property type="entry name" value="Cytotoxic_necrot_fac-like_cat"/>
</dbReference>
<sequence length="245" mass="28257">MKKIKANSLKVNKDFLEIDLEGIKIVFSTAEMDRSFNRHNELGVVNLESIRDDFKVDSVKYLQQIHSDKAYIYNKYYKNIKDEEGDAIITVEKNVAVGVFTADCVPIIIVNEEKKVVAAVHSGWKGTFNSIVVNTINKMKEEYKINISNTKVYIGPHIRQCCYEVSEELKEKFIKNTSVEEGKLFKGRNLSMEEFILNDLRTSGIKENNIFSLDLCTHCEKSIKLYSYRSTNGIYGRLFSFVYIK</sequence>
<evidence type="ECO:0000256" key="4">
    <source>
        <dbReference type="ARBA" id="ARBA00022679"/>
    </source>
</evidence>
<keyword evidence="5" id="KW-0479">Metal-binding</keyword>
<protein>
    <recommendedName>
        <fullName evidence="11">Purine nucleoside phosphorylase</fullName>
    </recommendedName>
</protein>
<dbReference type="Gene3D" id="3.60.140.10">
    <property type="entry name" value="CNF1/YfiH-like putative cysteine hydrolases"/>
    <property type="match status" value="1"/>
</dbReference>
<dbReference type="GO" id="GO:0005507">
    <property type="term" value="F:copper ion binding"/>
    <property type="evidence" value="ECO:0007669"/>
    <property type="project" value="TreeGrafter"/>
</dbReference>
<comment type="catalytic activity">
    <reaction evidence="1">
        <text>inosine + phosphate = alpha-D-ribose 1-phosphate + hypoxanthine</text>
        <dbReference type="Rhea" id="RHEA:27646"/>
        <dbReference type="ChEBI" id="CHEBI:17368"/>
        <dbReference type="ChEBI" id="CHEBI:17596"/>
        <dbReference type="ChEBI" id="CHEBI:43474"/>
        <dbReference type="ChEBI" id="CHEBI:57720"/>
        <dbReference type="EC" id="2.4.2.1"/>
    </reaction>
    <physiologicalReaction direction="left-to-right" evidence="1">
        <dbReference type="Rhea" id="RHEA:27647"/>
    </physiologicalReaction>
</comment>
<name>A0A1H0RDB2_9CLOT</name>
<dbReference type="Pfam" id="PF02578">
    <property type="entry name" value="Cu-oxidase_4"/>
    <property type="match status" value="1"/>
</dbReference>
<dbReference type="GO" id="GO:0016787">
    <property type="term" value="F:hydrolase activity"/>
    <property type="evidence" value="ECO:0007669"/>
    <property type="project" value="UniProtKB-KW"/>
</dbReference>
<evidence type="ECO:0000256" key="9">
    <source>
        <dbReference type="ARBA" id="ARBA00048968"/>
    </source>
</evidence>
<evidence type="ECO:0000256" key="2">
    <source>
        <dbReference type="ARBA" id="ARBA00003215"/>
    </source>
</evidence>
<dbReference type="NCBIfam" id="TIGR00726">
    <property type="entry name" value="peptidoglycan editing factor PgeF"/>
    <property type="match status" value="1"/>
</dbReference>
<evidence type="ECO:0000313" key="12">
    <source>
        <dbReference type="EMBL" id="SDP27527.1"/>
    </source>
</evidence>
<evidence type="ECO:0000256" key="10">
    <source>
        <dbReference type="ARBA" id="ARBA00049893"/>
    </source>
</evidence>
<dbReference type="PANTHER" id="PTHR30616">
    <property type="entry name" value="UNCHARACTERIZED PROTEIN YFIH"/>
    <property type="match status" value="1"/>
</dbReference>